<dbReference type="Gene3D" id="3.30.9.10">
    <property type="entry name" value="D-Amino Acid Oxidase, subunit A, domain 2"/>
    <property type="match status" value="1"/>
</dbReference>
<dbReference type="Proteomes" id="UP000243876">
    <property type="component" value="Unassembled WGS sequence"/>
</dbReference>
<sequence length="501" mass="52999">MAAPDEPQHVLILGAGIVGLCSAYYTLAASASPRVTLVEASPSHRIASGASSHAGGFLACGPAWHDSPSRDLARLTWECHVELAAQLKGEESYGWRECGAVGVSVGGRGESRSKYRSLPGRKGRESLVEREEGTRMPPGEWVEGEREELSTEGGVGQVDPAQFCQTLHRYLETTFADRFDTRFGEATSISRPCASLLSVATDAIVASSSASTRSTLTFLPHPSPSSRSSTPSAIQLPFDKLLITAGPWSAALCAKLGLPAVPVSNLPGHSLLIRPALDAFVPSRSSSSVPAKKELPSEAVFAGIDGALGGMHSEAFGLARGLTPAERAQGFTRSPELFVRRNGLVYVAGENSIPRSARESEVGLDNKLPGTVDQVERMVDPTCVGRLRRAAGAVSPLLKEENGAVVERMQVGRPSRLPEVGLVSLTFTEFGQLCYRPISSDREPIVGKLDDDVFVATGHGPWGITLAPGTGKVVAEMLLGLELSADVSGLSPARFRRGKAQ</sequence>
<dbReference type="PANTHER" id="PTHR13847:SF185">
    <property type="entry name" value="FAD DEPENDENT OXIDOREDUCTASE SUPERFAMILY (AFU_ORTHOLOGUE AFUA_3G02360)"/>
    <property type="match status" value="1"/>
</dbReference>
<feature type="region of interest" description="Disordered" evidence="1">
    <location>
        <begin position="107"/>
        <end position="146"/>
    </location>
</feature>
<dbReference type="GO" id="GO:0005829">
    <property type="term" value="C:cytosol"/>
    <property type="evidence" value="ECO:0007669"/>
    <property type="project" value="GOC"/>
</dbReference>
<dbReference type="GO" id="GO:0005770">
    <property type="term" value="C:late endosome"/>
    <property type="evidence" value="ECO:0007669"/>
    <property type="project" value="TreeGrafter"/>
</dbReference>
<dbReference type="OrthoDB" id="498204at2759"/>
<dbReference type="EMBL" id="CENE01000006">
    <property type="protein sequence ID" value="CEQ40440.1"/>
    <property type="molecule type" value="Genomic_DNA"/>
</dbReference>
<organism evidence="3 4">
    <name type="scientific">Sporidiobolus salmonicolor</name>
    <name type="common">Yeast-like fungus</name>
    <name type="synonym">Sporobolomyces salmonicolor</name>
    <dbReference type="NCBI Taxonomy" id="5005"/>
    <lineage>
        <taxon>Eukaryota</taxon>
        <taxon>Fungi</taxon>
        <taxon>Dikarya</taxon>
        <taxon>Basidiomycota</taxon>
        <taxon>Pucciniomycotina</taxon>
        <taxon>Microbotryomycetes</taxon>
        <taxon>Sporidiobolales</taxon>
        <taxon>Sporidiobolaceae</taxon>
        <taxon>Sporobolomyces</taxon>
    </lineage>
</organism>
<feature type="compositionally biased region" description="Basic and acidic residues" evidence="1">
    <location>
        <begin position="122"/>
        <end position="134"/>
    </location>
</feature>
<dbReference type="InterPro" id="IPR006076">
    <property type="entry name" value="FAD-dep_OxRdtase"/>
</dbReference>
<proteinExistence type="predicted"/>
<reference evidence="4" key="1">
    <citation type="submission" date="2015-02" db="EMBL/GenBank/DDBJ databases">
        <authorList>
            <person name="Gon?alves P."/>
        </authorList>
    </citation>
    <scope>NUCLEOTIDE SEQUENCE [LARGE SCALE GENOMIC DNA]</scope>
</reference>
<evidence type="ECO:0000313" key="3">
    <source>
        <dbReference type="EMBL" id="CEQ40440.1"/>
    </source>
</evidence>
<dbReference type="Pfam" id="PF01266">
    <property type="entry name" value="DAO"/>
    <property type="match status" value="2"/>
</dbReference>
<evidence type="ECO:0000313" key="4">
    <source>
        <dbReference type="Proteomes" id="UP000243876"/>
    </source>
</evidence>
<gene>
    <name evidence="3" type="primary">SPOSA6832_02058</name>
</gene>
<evidence type="ECO:0000256" key="1">
    <source>
        <dbReference type="SAM" id="MobiDB-lite"/>
    </source>
</evidence>
<feature type="domain" description="FAD dependent oxidoreductase" evidence="2">
    <location>
        <begin position="434"/>
        <end position="477"/>
    </location>
</feature>
<keyword evidence="4" id="KW-1185">Reference proteome</keyword>
<dbReference type="SUPFAM" id="SSF51905">
    <property type="entry name" value="FAD/NAD(P)-binding domain"/>
    <property type="match status" value="1"/>
</dbReference>
<feature type="domain" description="FAD dependent oxidoreductase" evidence="2">
    <location>
        <begin position="10"/>
        <end position="290"/>
    </location>
</feature>
<protein>
    <submittedName>
        <fullName evidence="3">SPOSA6832_02058-mRNA-1:cds</fullName>
    </submittedName>
</protein>
<evidence type="ECO:0000259" key="2">
    <source>
        <dbReference type="Pfam" id="PF01266"/>
    </source>
</evidence>
<dbReference type="AlphaFoldDB" id="A0A0D6ELD7"/>
<name>A0A0D6ELD7_SPOSA</name>
<dbReference type="InterPro" id="IPR036188">
    <property type="entry name" value="FAD/NAD-bd_sf"/>
</dbReference>
<dbReference type="Gene3D" id="3.50.50.60">
    <property type="entry name" value="FAD/NAD(P)-binding domain"/>
    <property type="match status" value="2"/>
</dbReference>
<accession>A0A0D6ELD7</accession>
<dbReference type="PANTHER" id="PTHR13847">
    <property type="entry name" value="SARCOSINE DEHYDROGENASE-RELATED"/>
    <property type="match status" value="1"/>
</dbReference>
<dbReference type="GO" id="GO:0042147">
    <property type="term" value="P:retrograde transport, endosome to Golgi"/>
    <property type="evidence" value="ECO:0007669"/>
    <property type="project" value="TreeGrafter"/>
</dbReference>
<feature type="non-terminal residue" evidence="3">
    <location>
        <position position="1"/>
    </location>
</feature>